<name>A0A5N4CHP8_CAMDR</name>
<evidence type="ECO:0000313" key="3">
    <source>
        <dbReference type="EMBL" id="KAB1258438.1"/>
    </source>
</evidence>
<sequence>MSTIAPAEIRDGPKECDTGQRSVCSNSPILNPANSAINLSGAQDLTRNKNVVKPLALSLQVVGKTFAAESLLSAPVPQTPLTGILQPRPIPAGETVIVPENLLSNSGVRPVILIGYGTLPYFYGNVGDIVVSPLLVNCYKIPQLENKDLEQLGLTGSQLLSVENMILLTIQYLVRLGQHQSRALAESMLTTSEFLKEISYELITGKVSFLASHFKTTSLGDDLDKLLEKMQQRRGDSVVTPFNGDLNVYVSPQEAAAMIPTQTLDLDNETFQIYQPQLMVARKLLSQVCAIADSGSQSLDLGHFSKVDFIIIVPRSEVLVQQTLQRIRQSGGICILPEPVT</sequence>
<dbReference type="Pfam" id="PF20692">
    <property type="entry name" value="cpSF2-GREB1"/>
    <property type="match status" value="1"/>
</dbReference>
<dbReference type="AlphaFoldDB" id="A0A5N4CHP8"/>
<feature type="domain" description="GREB1-like circularly permuted SF2 helicase" evidence="2">
    <location>
        <begin position="271"/>
        <end position="331"/>
    </location>
</feature>
<evidence type="ECO:0000313" key="4">
    <source>
        <dbReference type="Proteomes" id="UP000299084"/>
    </source>
</evidence>
<comment type="caution">
    <text evidence="3">The sequence shown here is derived from an EMBL/GenBank/DDBJ whole genome shotgun (WGS) entry which is preliminary data.</text>
</comment>
<dbReference type="InterPro" id="IPR028422">
    <property type="entry name" value="GREB1"/>
</dbReference>
<dbReference type="Proteomes" id="UP000299084">
    <property type="component" value="Unassembled WGS sequence"/>
</dbReference>
<dbReference type="Pfam" id="PF20688">
    <property type="entry name" value="GREB1_2nd"/>
    <property type="match status" value="1"/>
</dbReference>
<dbReference type="PANTHER" id="PTHR15720">
    <property type="entry name" value="GREB1-RELATED"/>
    <property type="match status" value="1"/>
</dbReference>
<organism evidence="3 4">
    <name type="scientific">Camelus dromedarius</name>
    <name type="common">Dromedary</name>
    <name type="synonym">Arabian camel</name>
    <dbReference type="NCBI Taxonomy" id="9838"/>
    <lineage>
        <taxon>Eukaryota</taxon>
        <taxon>Metazoa</taxon>
        <taxon>Chordata</taxon>
        <taxon>Craniata</taxon>
        <taxon>Vertebrata</taxon>
        <taxon>Euteleostomi</taxon>
        <taxon>Mammalia</taxon>
        <taxon>Eutheria</taxon>
        <taxon>Laurasiatheria</taxon>
        <taxon>Artiodactyla</taxon>
        <taxon>Tylopoda</taxon>
        <taxon>Camelidae</taxon>
        <taxon>Camelus</taxon>
    </lineage>
</organism>
<reference evidence="3 4" key="1">
    <citation type="journal article" date="2019" name="Mol. Ecol. Resour.">
        <title>Improving Illumina assemblies with Hi-C and long reads: an example with the North African dromedary.</title>
        <authorList>
            <person name="Elbers J.P."/>
            <person name="Rogers M.F."/>
            <person name="Perelman P.L."/>
            <person name="Proskuryakova A.A."/>
            <person name="Serdyukova N.A."/>
            <person name="Johnson W.E."/>
            <person name="Horin P."/>
            <person name="Corander J."/>
            <person name="Murphy D."/>
            <person name="Burger P.A."/>
        </authorList>
    </citation>
    <scope>NUCLEOTIDE SEQUENCE [LARGE SCALE GENOMIC DNA]</scope>
    <source>
        <strain evidence="3">Drom800</strain>
        <tissue evidence="3">Blood</tissue>
    </source>
</reference>
<dbReference type="InterPro" id="IPR048659">
    <property type="entry name" value="GREB1-like_2nd"/>
</dbReference>
<accession>A0A5N4CHP8</accession>
<dbReference type="InterPro" id="IPR048657">
    <property type="entry name" value="GREB1-like_cpSF2"/>
</dbReference>
<gene>
    <name evidence="3" type="ORF">Cadr_000028549</name>
</gene>
<dbReference type="PANTHER" id="PTHR15720:SF12">
    <property type="entry name" value="GREB1-LIKE PROTEIN"/>
    <property type="match status" value="1"/>
</dbReference>
<protein>
    <submittedName>
        <fullName evidence="3">GREB1-like protein</fullName>
    </submittedName>
</protein>
<proteinExistence type="predicted"/>
<evidence type="ECO:0000259" key="1">
    <source>
        <dbReference type="Pfam" id="PF20688"/>
    </source>
</evidence>
<keyword evidence="4" id="KW-1185">Reference proteome</keyword>
<evidence type="ECO:0000259" key="2">
    <source>
        <dbReference type="Pfam" id="PF20692"/>
    </source>
</evidence>
<feature type="domain" description="GREB1-like second" evidence="1">
    <location>
        <begin position="65"/>
        <end position="178"/>
    </location>
</feature>
<dbReference type="EMBL" id="JWIN03000024">
    <property type="protein sequence ID" value="KAB1258438.1"/>
    <property type="molecule type" value="Genomic_DNA"/>
</dbReference>
<dbReference type="GO" id="GO:0001822">
    <property type="term" value="P:kidney development"/>
    <property type="evidence" value="ECO:0007669"/>
    <property type="project" value="TreeGrafter"/>
</dbReference>